<dbReference type="GO" id="GO:0003677">
    <property type="term" value="F:DNA binding"/>
    <property type="evidence" value="ECO:0007669"/>
    <property type="project" value="UniProtKB-KW"/>
</dbReference>
<feature type="domain" description="AraC-type arabinose-binding/dimerisation" evidence="4">
    <location>
        <begin position="192"/>
        <end position="254"/>
    </location>
</feature>
<dbReference type="GO" id="GO:0046872">
    <property type="term" value="F:metal ion binding"/>
    <property type="evidence" value="ECO:0007669"/>
    <property type="project" value="UniProtKB-KW"/>
</dbReference>
<dbReference type="Gene3D" id="2.60.120.10">
    <property type="entry name" value="Jelly Rolls"/>
    <property type="match status" value="1"/>
</dbReference>
<keyword evidence="2" id="KW-0238">DNA-binding</keyword>
<keyword evidence="6" id="KW-1185">Reference proteome</keyword>
<dbReference type="InterPro" id="IPR003313">
    <property type="entry name" value="AraC-bd"/>
</dbReference>
<evidence type="ECO:0000313" key="5">
    <source>
        <dbReference type="EMBL" id="QJW92018.1"/>
    </source>
</evidence>
<evidence type="ECO:0000256" key="1">
    <source>
        <dbReference type="ARBA" id="ARBA00022723"/>
    </source>
</evidence>
<dbReference type="EMBL" id="CP053435">
    <property type="protein sequence ID" value="QJW92018.1"/>
    <property type="molecule type" value="Genomic_DNA"/>
</dbReference>
<dbReference type="Proteomes" id="UP000502756">
    <property type="component" value="Chromosome"/>
</dbReference>
<dbReference type="RefSeq" id="WP_171741869.1">
    <property type="nucleotide sequence ID" value="NZ_CP053435.1"/>
</dbReference>
<reference evidence="5 6" key="1">
    <citation type="submission" date="2020-05" db="EMBL/GenBank/DDBJ databases">
        <title>Genome sequencing of Spirosoma sp. TS118.</title>
        <authorList>
            <person name="Lee J.-H."/>
            <person name="Jeong S."/>
            <person name="Zhao L."/>
            <person name="Jung J.-H."/>
            <person name="Kim M.-K."/>
            <person name="Lim S."/>
        </authorList>
    </citation>
    <scope>NUCLEOTIDE SEQUENCE [LARGE SCALE GENOMIC DNA]</scope>
    <source>
        <strain evidence="5 6">TS118</strain>
    </source>
</reference>
<feature type="chain" id="PRO_5026943125" evidence="3">
    <location>
        <begin position="24"/>
        <end position="254"/>
    </location>
</feature>
<evidence type="ECO:0000256" key="3">
    <source>
        <dbReference type="SAM" id="SignalP"/>
    </source>
</evidence>
<dbReference type="KEGG" id="stae:HNV11_22850"/>
<dbReference type="PANTHER" id="PTHR35848">
    <property type="entry name" value="OXALATE-BINDING PROTEIN"/>
    <property type="match status" value="1"/>
</dbReference>
<evidence type="ECO:0000259" key="4">
    <source>
        <dbReference type="Pfam" id="PF02311"/>
    </source>
</evidence>
<evidence type="ECO:0000256" key="2">
    <source>
        <dbReference type="ARBA" id="ARBA00023125"/>
    </source>
</evidence>
<gene>
    <name evidence="5" type="ORF">HNV11_22850</name>
</gene>
<dbReference type="InterPro" id="IPR011051">
    <property type="entry name" value="RmlC_Cupin_sf"/>
</dbReference>
<keyword evidence="1" id="KW-0479">Metal-binding</keyword>
<dbReference type="InterPro" id="IPR014710">
    <property type="entry name" value="RmlC-like_jellyroll"/>
</dbReference>
<dbReference type="Pfam" id="PF02311">
    <property type="entry name" value="AraC_binding"/>
    <property type="match status" value="2"/>
</dbReference>
<dbReference type="PANTHER" id="PTHR35848:SF6">
    <property type="entry name" value="CUPIN TYPE-2 DOMAIN-CONTAINING PROTEIN"/>
    <property type="match status" value="1"/>
</dbReference>
<accession>A0A6M5YDC3</accession>
<dbReference type="AlphaFoldDB" id="A0A6M5YDC3"/>
<dbReference type="SUPFAM" id="SSF51182">
    <property type="entry name" value="RmlC-like cupins"/>
    <property type="match status" value="1"/>
</dbReference>
<proteinExistence type="predicted"/>
<protein>
    <submittedName>
        <fullName evidence="5">Cupin domain-containing protein</fullName>
    </submittedName>
</protein>
<organism evidence="5 6">
    <name type="scientific">Spirosoma taeanense</name>
    <dbReference type="NCBI Taxonomy" id="2735870"/>
    <lineage>
        <taxon>Bacteria</taxon>
        <taxon>Pseudomonadati</taxon>
        <taxon>Bacteroidota</taxon>
        <taxon>Cytophagia</taxon>
        <taxon>Cytophagales</taxon>
        <taxon>Cytophagaceae</taxon>
        <taxon>Spirosoma</taxon>
    </lineage>
</organism>
<dbReference type="InterPro" id="IPR051610">
    <property type="entry name" value="GPI/OXD"/>
</dbReference>
<sequence>MRSFLLFCVLVLAAPSAFSQAVASNVYSWPLSPVVRHPTYEERTFLSGITRDFSNLTVQAITLFANQPAHPAQELDEEVLLIIKAGELTLTIGEKRTQLGPGSIVLLMPGDAHRLENKSSQPLTYYQIRYMSNEMPDLDLYRLMGTSFWVDRKEMGRITPDNEGNRPIIDTGTIMAKRLTAHVTTLSPGSKAYSPHRHRAAEIVIVVEGAVQERIDETQQGVLAGDVIFLEPNTLHSLQKNSQEQCTYFVLQFE</sequence>
<keyword evidence="3" id="KW-0732">Signal</keyword>
<name>A0A6M5YDC3_9BACT</name>
<feature type="signal peptide" evidence="3">
    <location>
        <begin position="1"/>
        <end position="23"/>
    </location>
</feature>
<dbReference type="GO" id="GO:0006355">
    <property type="term" value="P:regulation of DNA-templated transcription"/>
    <property type="evidence" value="ECO:0007669"/>
    <property type="project" value="InterPro"/>
</dbReference>
<feature type="domain" description="AraC-type arabinose-binding/dimerisation" evidence="4">
    <location>
        <begin position="67"/>
        <end position="135"/>
    </location>
</feature>
<evidence type="ECO:0000313" key="6">
    <source>
        <dbReference type="Proteomes" id="UP000502756"/>
    </source>
</evidence>